<feature type="transmembrane region" description="Helical" evidence="1">
    <location>
        <begin position="272"/>
        <end position="289"/>
    </location>
</feature>
<evidence type="ECO:0000313" key="2">
    <source>
        <dbReference type="EMBL" id="MBT0963668.1"/>
    </source>
</evidence>
<dbReference type="Proteomes" id="UP000694660">
    <property type="component" value="Unassembled WGS sequence"/>
</dbReference>
<reference evidence="3" key="1">
    <citation type="journal article" date="2022" name="ISME J.">
        <title>Genetic and phylogenetic analysis of dissimilatory iodate-reducing bacteria identifies potential niches across the world's oceans.</title>
        <authorList>
            <person name="Reyes-Umana V."/>
            <person name="Henning Z."/>
            <person name="Lee K."/>
            <person name="Barnum T.P."/>
            <person name="Coates J.D."/>
        </authorList>
    </citation>
    <scope>NUCLEOTIDE SEQUENCE [LARGE SCALE GENOMIC DNA]</scope>
    <source>
        <strain evidence="3">IR12</strain>
    </source>
</reference>
<feature type="transmembrane region" description="Helical" evidence="1">
    <location>
        <begin position="6"/>
        <end position="27"/>
    </location>
</feature>
<feature type="transmembrane region" description="Helical" evidence="1">
    <location>
        <begin position="162"/>
        <end position="183"/>
    </location>
</feature>
<dbReference type="AlphaFoldDB" id="A0A944H9P9"/>
<keyword evidence="1" id="KW-1133">Transmembrane helix</keyword>
<gene>
    <name evidence="2" type="ORF">I8J34_21015</name>
</gene>
<feature type="transmembrane region" description="Helical" evidence="1">
    <location>
        <begin position="295"/>
        <end position="316"/>
    </location>
</feature>
<accession>A0A944H9P9</accession>
<feature type="transmembrane region" description="Helical" evidence="1">
    <location>
        <begin position="238"/>
        <end position="260"/>
    </location>
</feature>
<name>A0A944H9P9_DENI1</name>
<feature type="transmembrane region" description="Helical" evidence="1">
    <location>
        <begin position="195"/>
        <end position="218"/>
    </location>
</feature>
<comment type="caution">
    <text evidence="2">The sequence shown here is derived from an EMBL/GenBank/DDBJ whole genome shotgun (WGS) entry which is preliminary data.</text>
</comment>
<keyword evidence="1" id="KW-0472">Membrane</keyword>
<dbReference type="EMBL" id="JAEKFT010000035">
    <property type="protein sequence ID" value="MBT0963668.1"/>
    <property type="molecule type" value="Genomic_DNA"/>
</dbReference>
<feature type="transmembrane region" description="Helical" evidence="1">
    <location>
        <begin position="77"/>
        <end position="100"/>
    </location>
</feature>
<feature type="transmembrane region" description="Helical" evidence="1">
    <location>
        <begin position="137"/>
        <end position="156"/>
    </location>
</feature>
<organism evidence="2 3">
    <name type="scientific">Denitromonas iodatirespirans</name>
    <dbReference type="NCBI Taxonomy" id="2795389"/>
    <lineage>
        <taxon>Bacteria</taxon>
        <taxon>Pseudomonadati</taxon>
        <taxon>Pseudomonadota</taxon>
        <taxon>Betaproteobacteria</taxon>
        <taxon>Rhodocyclales</taxon>
        <taxon>Zoogloeaceae</taxon>
        <taxon>Denitromonas</taxon>
    </lineage>
</organism>
<keyword evidence="1" id="KW-0812">Transmembrane</keyword>
<keyword evidence="3" id="KW-1185">Reference proteome</keyword>
<proteinExistence type="predicted"/>
<evidence type="ECO:0000256" key="1">
    <source>
        <dbReference type="SAM" id="Phobius"/>
    </source>
</evidence>
<dbReference type="RefSeq" id="WP_214363600.1">
    <property type="nucleotide sequence ID" value="NZ_JAEKFT010000035.1"/>
</dbReference>
<evidence type="ECO:0000313" key="3">
    <source>
        <dbReference type="Proteomes" id="UP000694660"/>
    </source>
</evidence>
<feature type="transmembrane region" description="Helical" evidence="1">
    <location>
        <begin position="112"/>
        <end position="130"/>
    </location>
</feature>
<protein>
    <submittedName>
        <fullName evidence="2">Uncharacterized protein</fullName>
    </submittedName>
</protein>
<sequence>MGNLDGQLLSGLLLSLLIAAATAWWLAGRYRRAMLRLMTAPPPQRDAAPAPRPAPPSAATGPAHFDLGLNRRQNRRLALLLVVISTLIGLSTGAFELLVVHTDPGFGLQRCLILGAVYSWPVIPTLGLLWRWSLWRTMAAVLAYLLCLLPIILLGSNAEQTMAMVSGWLASTTVLPLLSLLGLTASGRIRAIAPLLFPAAMVLVGASLLGLGWAATLVDAPPPALLALLDAIGAIPTLLLFIVAPWAIGIWPVIGILRLIAGAYRRKRFSELAYLVGLFWAVVLIAMALPGTHSAGLAAFGILAVWLWVPLGFALARPWLAPSAPPPTLLVLRVFQRDAAVEALFDAVTERWRATGNTVLIAGTDLLGHTLDADDLFVFLSRRLGERFIQRPEDIPRRLADFDLGADHDGRYRINECYCGDATWQGALQALVARSHAVLMDLRDFRAENGGCRFELGELARAHHLQQVVILFNAHTDRATAEADLGEAAGRVHWVDMSRPRRRTGRAVLAALLSPTSEAAGAPG</sequence>